<dbReference type="InterPro" id="IPR052077">
    <property type="entry name" value="CcrZ_PhaseVar_Mediator"/>
</dbReference>
<protein>
    <submittedName>
        <fullName evidence="1">Choline kinase</fullName>
    </submittedName>
</protein>
<dbReference type="GO" id="GO:0016301">
    <property type="term" value="F:kinase activity"/>
    <property type="evidence" value="ECO:0007669"/>
    <property type="project" value="UniProtKB-KW"/>
</dbReference>
<dbReference type="KEGG" id="fsm:CCS41_00615"/>
<dbReference type="RefSeq" id="WP_072549887.1">
    <property type="nucleotide sequence ID" value="NZ_CP021659.1"/>
</dbReference>
<evidence type="ECO:0000313" key="1">
    <source>
        <dbReference type="EMBL" id="AWK13334.1"/>
    </source>
</evidence>
<sequence length="296" mass="34698">MNDKNINDLVIKILNLSKKNKIIMTPIGGMTNSNYLLTIDDVKMVLRLPGVATECFINRGYEKNNSELASLIGINAKTIYFDSATGIKITVYIPDAEVLNPQIVRQQDNIKEISLCFRKLHQSDIKFGNSFNVFSEYEKYKHILDNHYSYLDFFCQKDIFYHFNVIQEILQELGQDRCPCHNDLVAENIIRSNNKIYLIDWEYSGMNDPMWDLASHFLECQFTPNEENIFLMSYFEGGIPDKAKQKILLFKFTQDILWAMWTIIKEENGDNFGNYGVNRLRNAYQLMCQYKEQYDK</sequence>
<dbReference type="CDD" id="cd05151">
    <property type="entry name" value="ChoK-like"/>
    <property type="match status" value="1"/>
</dbReference>
<dbReference type="AlphaFoldDB" id="A0A2U8I655"/>
<keyword evidence="1" id="KW-0808">Transferase</keyword>
<name>A0A2U8I655_9GAMM</name>
<dbReference type="Pfam" id="PF01633">
    <property type="entry name" value="Choline_kinase"/>
    <property type="match status" value="1"/>
</dbReference>
<dbReference type="EMBL" id="CP021659">
    <property type="protein sequence ID" value="AWK13334.1"/>
    <property type="molecule type" value="Genomic_DNA"/>
</dbReference>
<proteinExistence type="predicted"/>
<dbReference type="InterPro" id="IPR011009">
    <property type="entry name" value="Kinase-like_dom_sf"/>
</dbReference>
<dbReference type="OrthoDB" id="179763at2"/>
<organism evidence="1 2">
    <name type="scientific">Candidatus Fukatsuia symbiotica</name>
    <dbReference type="NCBI Taxonomy" id="1878942"/>
    <lineage>
        <taxon>Bacteria</taxon>
        <taxon>Pseudomonadati</taxon>
        <taxon>Pseudomonadota</taxon>
        <taxon>Gammaproteobacteria</taxon>
        <taxon>Enterobacterales</taxon>
        <taxon>Yersiniaceae</taxon>
        <taxon>Candidatus Fukatsuia</taxon>
    </lineage>
</organism>
<dbReference type="STRING" id="1878942.GCA_900128755_00954"/>
<dbReference type="Gene3D" id="3.90.1200.10">
    <property type="match status" value="1"/>
</dbReference>
<accession>A0A2U8I655</accession>
<evidence type="ECO:0000313" key="2">
    <source>
        <dbReference type="Proteomes" id="UP000261875"/>
    </source>
</evidence>
<dbReference type="PANTHER" id="PTHR40086">
    <property type="entry name" value="PHOSPHOTRANSFERASE YTMP-RELATED"/>
    <property type="match status" value="1"/>
</dbReference>
<dbReference type="Gene3D" id="3.30.200.20">
    <property type="entry name" value="Phosphorylase Kinase, domain 1"/>
    <property type="match status" value="1"/>
</dbReference>
<dbReference type="Proteomes" id="UP000261875">
    <property type="component" value="Chromosome"/>
</dbReference>
<keyword evidence="1" id="KW-0418">Kinase</keyword>
<gene>
    <name evidence="1" type="ORF">CCS41_00615</name>
</gene>
<keyword evidence="2" id="KW-1185">Reference proteome</keyword>
<reference evidence="1 2" key="1">
    <citation type="submission" date="2017-05" db="EMBL/GenBank/DDBJ databases">
        <title>Genome sequence of Candidatus Fukatsuia symbiotica and Candidatus Hamiltonella defensa from Acyrthosiphon pisum strain 5D.</title>
        <authorList>
            <person name="Patel V.A."/>
            <person name="Chevignon G."/>
            <person name="Russell J.A."/>
            <person name="Oliver K.M."/>
        </authorList>
    </citation>
    <scope>NUCLEOTIDE SEQUENCE [LARGE SCALE GENOMIC DNA]</scope>
    <source>
        <strain evidence="1 2">5D</strain>
    </source>
</reference>
<dbReference type="PANTHER" id="PTHR40086:SF1">
    <property type="entry name" value="CELL CYCLE REGULATOR CCRZ"/>
    <property type="match status" value="1"/>
</dbReference>
<dbReference type="SUPFAM" id="SSF56112">
    <property type="entry name" value="Protein kinase-like (PK-like)"/>
    <property type="match status" value="1"/>
</dbReference>